<dbReference type="EMBL" id="CABVIB010000002">
    <property type="protein sequence ID" value="VVN73678.1"/>
    <property type="molecule type" value="Genomic_DNA"/>
</dbReference>
<dbReference type="InterPro" id="IPR029510">
    <property type="entry name" value="Ald_DH_CS_GLU"/>
</dbReference>
<evidence type="ECO:0000256" key="2">
    <source>
        <dbReference type="ARBA" id="ARBA00023002"/>
    </source>
</evidence>
<dbReference type="FunFam" id="3.40.309.10:FF:000009">
    <property type="entry name" value="Aldehyde dehydrogenase A"/>
    <property type="match status" value="1"/>
</dbReference>
<feature type="domain" description="Aldehyde dehydrogenase" evidence="5">
    <location>
        <begin position="4"/>
        <end position="456"/>
    </location>
</feature>
<dbReference type="InterPro" id="IPR016162">
    <property type="entry name" value="Ald_DH_N"/>
</dbReference>
<evidence type="ECO:0000259" key="5">
    <source>
        <dbReference type="Pfam" id="PF00171"/>
    </source>
</evidence>
<dbReference type="InterPro" id="IPR016163">
    <property type="entry name" value="Ald_DH_C"/>
</dbReference>
<dbReference type="InterPro" id="IPR015590">
    <property type="entry name" value="Aldehyde_DH_dom"/>
</dbReference>
<dbReference type="InterPro" id="IPR016160">
    <property type="entry name" value="Ald_DH_CS_CYS"/>
</dbReference>
<dbReference type="Gene3D" id="3.40.605.10">
    <property type="entry name" value="Aldehyde Dehydrogenase, Chain A, domain 1"/>
    <property type="match status" value="1"/>
</dbReference>
<dbReference type="EC" id="1.2.1.16" evidence="6"/>
<evidence type="ECO:0000313" key="6">
    <source>
        <dbReference type="EMBL" id="VVN73678.1"/>
    </source>
</evidence>
<dbReference type="InterPro" id="IPR016161">
    <property type="entry name" value="Ald_DH/histidinol_DH"/>
</dbReference>
<accession>A0A5E7A409</accession>
<evidence type="ECO:0000256" key="3">
    <source>
        <dbReference type="PROSITE-ProRule" id="PRU10007"/>
    </source>
</evidence>
<dbReference type="PROSITE" id="PS00070">
    <property type="entry name" value="ALDEHYDE_DEHYDR_CYS"/>
    <property type="match status" value="1"/>
</dbReference>
<evidence type="ECO:0000256" key="1">
    <source>
        <dbReference type="ARBA" id="ARBA00009986"/>
    </source>
</evidence>
<reference evidence="6 7" key="1">
    <citation type="submission" date="2019-09" db="EMBL/GenBank/DDBJ databases">
        <authorList>
            <person name="Chandra G."/>
            <person name="Truman W A."/>
        </authorList>
    </citation>
    <scope>NUCLEOTIDE SEQUENCE [LARGE SCALE GENOMIC DNA]</scope>
    <source>
        <strain evidence="6">PS712</strain>
    </source>
</reference>
<evidence type="ECO:0000313" key="7">
    <source>
        <dbReference type="Proteomes" id="UP000326018"/>
    </source>
</evidence>
<dbReference type="Pfam" id="PF00171">
    <property type="entry name" value="Aldedh"/>
    <property type="match status" value="1"/>
</dbReference>
<dbReference type="GO" id="GO:0009013">
    <property type="term" value="F:succinate-semialdehyde dehydrogenase [NAD(P)+] activity"/>
    <property type="evidence" value="ECO:0007669"/>
    <property type="project" value="UniProtKB-EC"/>
</dbReference>
<dbReference type="SUPFAM" id="SSF53720">
    <property type="entry name" value="ALDH-like"/>
    <property type="match status" value="1"/>
</dbReference>
<dbReference type="CDD" id="cd07102">
    <property type="entry name" value="ALDH_EDX86601"/>
    <property type="match status" value="1"/>
</dbReference>
<organism evidence="6 7">
    <name type="scientific">Pseudomonas fluorescens</name>
    <dbReference type="NCBI Taxonomy" id="294"/>
    <lineage>
        <taxon>Bacteria</taxon>
        <taxon>Pseudomonadati</taxon>
        <taxon>Pseudomonadota</taxon>
        <taxon>Gammaproteobacteria</taxon>
        <taxon>Pseudomonadales</taxon>
        <taxon>Pseudomonadaceae</taxon>
        <taxon>Pseudomonas</taxon>
    </lineage>
</organism>
<dbReference type="AlphaFoldDB" id="A0A5E7A409"/>
<dbReference type="OrthoDB" id="9812625at2"/>
<feature type="active site" evidence="3">
    <location>
        <position position="231"/>
    </location>
</feature>
<dbReference type="RefSeq" id="WP_150700887.1">
    <property type="nucleotide sequence ID" value="NZ_CABVIB010000002.1"/>
</dbReference>
<protein>
    <submittedName>
        <fullName evidence="6">Succinate semialdehyde dehydrogenase [NAD(P)+] Sad</fullName>
        <ecNumber evidence="6">1.2.1.16</ecNumber>
    </submittedName>
</protein>
<proteinExistence type="inferred from homology"/>
<keyword evidence="2 4" id="KW-0560">Oxidoreductase</keyword>
<gene>
    <name evidence="6" type="primary">sad</name>
    <name evidence="6" type="ORF">PS712_00589</name>
</gene>
<dbReference type="PANTHER" id="PTHR11699">
    <property type="entry name" value="ALDEHYDE DEHYDROGENASE-RELATED"/>
    <property type="match status" value="1"/>
</dbReference>
<dbReference type="PROSITE" id="PS00687">
    <property type="entry name" value="ALDEHYDE_DEHYDR_GLU"/>
    <property type="match status" value="1"/>
</dbReference>
<sequence length="463" mass="49923">MTATIQLISPVDGRVYAERPCADKAQVEQALAAAASAQAQWKRRPLSERAAFCSAAVDAMLAMKAEIVPELAWQMGRPVRFGAGELRGFEERARHMIAIAPQALAPVEPEPVAGFRRFIQREPLGTVLVVAPWNYPYLTAVNSIIPALMAGNSVILKHASQTLLVGERFAQAMRQANLPEGLFQNLLLDHVQTAEIIASGRVQQVNFTGSVDAGKAMETAAVGRFVGVGLELGGKDPAYVRADANLDHAVENLVDGSFFNSGQSCCAVERIYVDRKIYPAFVDGFVELTRQYVLGNPLDEATTLGPLVTPGAAFFVRGQIAEALAQGAKALIDPQMFAADVPGSAYLAPQVLVDVTHQMSLMRDESFGPVVGIMPVDSDDEAIALMNDSEFGLSASIWTQDLAAAERLGNAIDTGTVFMNRCDYLDPALAWTGVKNSGRGVTLSRLGYEHLTRAKSFHLRHEI</sequence>
<dbReference type="Gene3D" id="3.40.309.10">
    <property type="entry name" value="Aldehyde Dehydrogenase, Chain A, domain 2"/>
    <property type="match status" value="1"/>
</dbReference>
<name>A0A5E7A409_PSEFL</name>
<evidence type="ECO:0000256" key="4">
    <source>
        <dbReference type="RuleBase" id="RU003345"/>
    </source>
</evidence>
<comment type="similarity">
    <text evidence="1 4">Belongs to the aldehyde dehydrogenase family.</text>
</comment>
<dbReference type="Proteomes" id="UP000326018">
    <property type="component" value="Unassembled WGS sequence"/>
</dbReference>